<sequence length="112" mass="11783">KTISEEQLQAFILKAREKKNLSQATAVPDPLSQLVVDDPTSRGSKRKNSEETARISIPIPKKGEDATAGGDSSDALVNPARKKRATRSNTGRGLLQGGSAQNLSAGSDVVAQ</sequence>
<proteinExistence type="predicted"/>
<dbReference type="AlphaFoldDB" id="A0A392S5X4"/>
<dbReference type="Proteomes" id="UP000265520">
    <property type="component" value="Unassembled WGS sequence"/>
</dbReference>
<protein>
    <submittedName>
        <fullName evidence="2">Uncharacterized protein</fullName>
    </submittedName>
</protein>
<keyword evidence="3" id="KW-1185">Reference proteome</keyword>
<evidence type="ECO:0000313" key="3">
    <source>
        <dbReference type="Proteomes" id="UP000265520"/>
    </source>
</evidence>
<evidence type="ECO:0000256" key="1">
    <source>
        <dbReference type="SAM" id="MobiDB-lite"/>
    </source>
</evidence>
<comment type="caution">
    <text evidence="2">The sequence shown here is derived from an EMBL/GenBank/DDBJ whole genome shotgun (WGS) entry which is preliminary data.</text>
</comment>
<organism evidence="2 3">
    <name type="scientific">Trifolium medium</name>
    <dbReference type="NCBI Taxonomy" id="97028"/>
    <lineage>
        <taxon>Eukaryota</taxon>
        <taxon>Viridiplantae</taxon>
        <taxon>Streptophyta</taxon>
        <taxon>Embryophyta</taxon>
        <taxon>Tracheophyta</taxon>
        <taxon>Spermatophyta</taxon>
        <taxon>Magnoliopsida</taxon>
        <taxon>eudicotyledons</taxon>
        <taxon>Gunneridae</taxon>
        <taxon>Pentapetalae</taxon>
        <taxon>rosids</taxon>
        <taxon>fabids</taxon>
        <taxon>Fabales</taxon>
        <taxon>Fabaceae</taxon>
        <taxon>Papilionoideae</taxon>
        <taxon>50 kb inversion clade</taxon>
        <taxon>NPAAA clade</taxon>
        <taxon>Hologalegina</taxon>
        <taxon>IRL clade</taxon>
        <taxon>Trifolieae</taxon>
        <taxon>Trifolium</taxon>
    </lineage>
</organism>
<dbReference type="EMBL" id="LXQA010319465">
    <property type="protein sequence ID" value="MCI43584.1"/>
    <property type="molecule type" value="Genomic_DNA"/>
</dbReference>
<feature type="non-terminal residue" evidence="2">
    <location>
        <position position="1"/>
    </location>
</feature>
<accession>A0A392S5X4</accession>
<feature type="region of interest" description="Disordered" evidence="1">
    <location>
        <begin position="20"/>
        <end position="112"/>
    </location>
</feature>
<evidence type="ECO:0000313" key="2">
    <source>
        <dbReference type="EMBL" id="MCI43584.1"/>
    </source>
</evidence>
<feature type="non-terminal residue" evidence="2">
    <location>
        <position position="112"/>
    </location>
</feature>
<reference evidence="2 3" key="1">
    <citation type="journal article" date="2018" name="Front. Plant Sci.">
        <title>Red Clover (Trifolium pratense) and Zigzag Clover (T. medium) - A Picture of Genomic Similarities and Differences.</title>
        <authorList>
            <person name="Dluhosova J."/>
            <person name="Istvanek J."/>
            <person name="Nedelnik J."/>
            <person name="Repkova J."/>
        </authorList>
    </citation>
    <scope>NUCLEOTIDE SEQUENCE [LARGE SCALE GENOMIC DNA]</scope>
    <source>
        <strain evidence="3">cv. 10/8</strain>
        <tissue evidence="2">Leaf</tissue>
    </source>
</reference>
<name>A0A392S5X4_9FABA</name>